<sequence>LPPRHLRDLYSNRVIVYKSHWSVSHAYVDEKDRISVWSPINGRAWPVPLPKGSDLNLLRTELLNLGAEYVCQLDLLCLRQAGGLNDDLRAMEWRVDVPTIENVYRMPGQVVCYFSGLGRPL</sequence>
<keyword evidence="2" id="KW-1185">Reference proteome</keyword>
<gene>
    <name evidence="1" type="ORF">EDD18DRAFT_1056067</name>
</gene>
<accession>A0AA39UR82</accession>
<feature type="non-terminal residue" evidence="1">
    <location>
        <position position="121"/>
    </location>
</feature>
<name>A0AA39UR82_9AGAR</name>
<dbReference type="AlphaFoldDB" id="A0AA39UR82"/>
<evidence type="ECO:0008006" key="3">
    <source>
        <dbReference type="Google" id="ProtNLM"/>
    </source>
</evidence>
<comment type="caution">
    <text evidence="1">The sequence shown here is derived from an EMBL/GenBank/DDBJ whole genome shotgun (WGS) entry which is preliminary data.</text>
</comment>
<evidence type="ECO:0000313" key="2">
    <source>
        <dbReference type="Proteomes" id="UP001175228"/>
    </source>
</evidence>
<proteinExistence type="predicted"/>
<feature type="non-terminal residue" evidence="1">
    <location>
        <position position="1"/>
    </location>
</feature>
<evidence type="ECO:0000313" key="1">
    <source>
        <dbReference type="EMBL" id="KAK0493874.1"/>
    </source>
</evidence>
<reference evidence="1" key="1">
    <citation type="submission" date="2023-06" db="EMBL/GenBank/DDBJ databases">
        <authorList>
            <consortium name="Lawrence Berkeley National Laboratory"/>
            <person name="Ahrendt S."/>
            <person name="Sahu N."/>
            <person name="Indic B."/>
            <person name="Wong-Bajracharya J."/>
            <person name="Merenyi Z."/>
            <person name="Ke H.-M."/>
            <person name="Monk M."/>
            <person name="Kocsube S."/>
            <person name="Drula E."/>
            <person name="Lipzen A."/>
            <person name="Balint B."/>
            <person name="Henrissat B."/>
            <person name="Andreopoulos B."/>
            <person name="Martin F.M."/>
            <person name="Harder C.B."/>
            <person name="Rigling D."/>
            <person name="Ford K.L."/>
            <person name="Foster G.D."/>
            <person name="Pangilinan J."/>
            <person name="Papanicolaou A."/>
            <person name="Barry K."/>
            <person name="LaButti K."/>
            <person name="Viragh M."/>
            <person name="Koriabine M."/>
            <person name="Yan M."/>
            <person name="Riley R."/>
            <person name="Champramary S."/>
            <person name="Plett K.L."/>
            <person name="Tsai I.J."/>
            <person name="Slot J."/>
            <person name="Sipos G."/>
            <person name="Plett J."/>
            <person name="Nagy L.G."/>
            <person name="Grigoriev I.V."/>
        </authorList>
    </citation>
    <scope>NUCLEOTIDE SEQUENCE</scope>
    <source>
        <strain evidence="1">HWK02</strain>
    </source>
</reference>
<organism evidence="1 2">
    <name type="scientific">Armillaria luteobubalina</name>
    <dbReference type="NCBI Taxonomy" id="153913"/>
    <lineage>
        <taxon>Eukaryota</taxon>
        <taxon>Fungi</taxon>
        <taxon>Dikarya</taxon>
        <taxon>Basidiomycota</taxon>
        <taxon>Agaricomycotina</taxon>
        <taxon>Agaricomycetes</taxon>
        <taxon>Agaricomycetidae</taxon>
        <taxon>Agaricales</taxon>
        <taxon>Marasmiineae</taxon>
        <taxon>Physalacriaceae</taxon>
        <taxon>Armillaria</taxon>
    </lineage>
</organism>
<dbReference type="EMBL" id="JAUEPU010000023">
    <property type="protein sequence ID" value="KAK0493874.1"/>
    <property type="molecule type" value="Genomic_DNA"/>
</dbReference>
<protein>
    <recommendedName>
        <fullName evidence="3">Heterokaryon incompatibility domain-containing protein</fullName>
    </recommendedName>
</protein>
<dbReference type="Proteomes" id="UP001175228">
    <property type="component" value="Unassembled WGS sequence"/>
</dbReference>